<dbReference type="AlphaFoldDB" id="A0A081C255"/>
<keyword evidence="3" id="KW-0560">Oxidoreductase</keyword>
<protein>
    <submittedName>
        <fullName evidence="5">Riboflavin biosynthesis protein RibD domain protein</fullName>
    </submittedName>
</protein>
<proteinExistence type="predicted"/>
<dbReference type="eggNOG" id="COG1985">
    <property type="taxonomic scope" value="Bacteria"/>
</dbReference>
<dbReference type="HOGENOM" id="CLU_073038_2_0_0"/>
<gene>
    <name evidence="5" type="ORF">U27_05634</name>
</gene>
<feature type="domain" description="Bacterial bifunctional deaminase-reductase C-terminal" evidence="4">
    <location>
        <begin position="9"/>
        <end position="196"/>
    </location>
</feature>
<keyword evidence="2" id="KW-0521">NADP</keyword>
<dbReference type="GO" id="GO:0008703">
    <property type="term" value="F:5-amino-6-(5-phosphoribosylamino)uracil reductase activity"/>
    <property type="evidence" value="ECO:0007669"/>
    <property type="project" value="InterPro"/>
</dbReference>
<dbReference type="SUPFAM" id="SSF53597">
    <property type="entry name" value="Dihydrofolate reductase-like"/>
    <property type="match status" value="1"/>
</dbReference>
<dbReference type="PANTHER" id="PTHR38011">
    <property type="entry name" value="DIHYDROFOLATE REDUCTASE FAMILY PROTEIN (AFU_ORTHOLOGUE AFUA_8G06820)"/>
    <property type="match status" value="1"/>
</dbReference>
<accession>A0A081C255</accession>
<dbReference type="STRING" id="1499967.U27_05634"/>
<dbReference type="InterPro" id="IPR050765">
    <property type="entry name" value="Riboflavin_Biosynth_HTPR"/>
</dbReference>
<comment type="pathway">
    <text evidence="1">Cofactor biosynthesis; riboflavin biosynthesis.</text>
</comment>
<dbReference type="InterPro" id="IPR002734">
    <property type="entry name" value="RibDG_C"/>
</dbReference>
<evidence type="ECO:0000256" key="1">
    <source>
        <dbReference type="ARBA" id="ARBA00005104"/>
    </source>
</evidence>
<evidence type="ECO:0000313" key="5">
    <source>
        <dbReference type="EMBL" id="GAK58660.1"/>
    </source>
</evidence>
<name>A0A081C255_VECG1</name>
<dbReference type="EMBL" id="DF820468">
    <property type="protein sequence ID" value="GAK58660.1"/>
    <property type="molecule type" value="Genomic_DNA"/>
</dbReference>
<evidence type="ECO:0000256" key="3">
    <source>
        <dbReference type="ARBA" id="ARBA00023002"/>
    </source>
</evidence>
<organism evidence="5">
    <name type="scientific">Vecturithrix granuli</name>
    <dbReference type="NCBI Taxonomy" id="1499967"/>
    <lineage>
        <taxon>Bacteria</taxon>
        <taxon>Candidatus Moduliflexota</taxon>
        <taxon>Candidatus Vecturitrichia</taxon>
        <taxon>Candidatus Vecturitrichales</taxon>
        <taxon>Candidatus Vecturitrichaceae</taxon>
        <taxon>Candidatus Vecturithrix</taxon>
    </lineage>
</organism>
<evidence type="ECO:0000256" key="2">
    <source>
        <dbReference type="ARBA" id="ARBA00022857"/>
    </source>
</evidence>
<evidence type="ECO:0000259" key="4">
    <source>
        <dbReference type="Pfam" id="PF01872"/>
    </source>
</evidence>
<dbReference type="PANTHER" id="PTHR38011:SF7">
    <property type="entry name" value="2,5-DIAMINO-6-RIBOSYLAMINO-4(3H)-PYRIMIDINONE 5'-PHOSPHATE REDUCTASE"/>
    <property type="match status" value="1"/>
</dbReference>
<evidence type="ECO:0000313" key="6">
    <source>
        <dbReference type="Proteomes" id="UP000030661"/>
    </source>
</evidence>
<dbReference type="Gene3D" id="3.40.430.10">
    <property type="entry name" value="Dihydrofolate Reductase, subunit A"/>
    <property type="match status" value="1"/>
</dbReference>
<sequence length="213" mass="24413">MQIECIIGMSLDARIDWIKNPQELQEIYYGIVMQSQYDGMICGSSTMLKASYDENTTVKYSDQQLIVVDSGGKIRNWPVIKKQAWWNETPIVLCSNTTTPEYLNQLEKEQVNYLITGKHKVDLKEAVTVLEKEYGIHRLRIDSGGRLLGQMLREKLVHAITTIIMPQMTGGITPQSIFVADDLENLEGVISLKLKDYRIVKDHYVVLNYEVQQ</sequence>
<dbReference type="Proteomes" id="UP000030661">
    <property type="component" value="Unassembled WGS sequence"/>
</dbReference>
<dbReference type="Pfam" id="PF01872">
    <property type="entry name" value="RibD_C"/>
    <property type="match status" value="1"/>
</dbReference>
<reference evidence="5" key="1">
    <citation type="journal article" date="2015" name="PeerJ">
        <title>First genomic representation of candidate bacterial phylum KSB3 points to enhanced environmental sensing as a trigger of wastewater bulking.</title>
        <authorList>
            <person name="Sekiguchi Y."/>
            <person name="Ohashi A."/>
            <person name="Parks D.H."/>
            <person name="Yamauchi T."/>
            <person name="Tyson G.W."/>
            <person name="Hugenholtz P."/>
        </authorList>
    </citation>
    <scope>NUCLEOTIDE SEQUENCE [LARGE SCALE GENOMIC DNA]</scope>
</reference>
<dbReference type="InterPro" id="IPR024072">
    <property type="entry name" value="DHFR-like_dom_sf"/>
</dbReference>
<keyword evidence="6" id="KW-1185">Reference proteome</keyword>
<dbReference type="GO" id="GO:0009231">
    <property type="term" value="P:riboflavin biosynthetic process"/>
    <property type="evidence" value="ECO:0007669"/>
    <property type="project" value="InterPro"/>
</dbReference>